<accession>A0A6L2JSF0</accession>
<feature type="region of interest" description="Disordered" evidence="1">
    <location>
        <begin position="483"/>
        <end position="520"/>
    </location>
</feature>
<dbReference type="EMBL" id="BKCJ010001063">
    <property type="protein sequence ID" value="GEU38534.1"/>
    <property type="molecule type" value="Genomic_DNA"/>
</dbReference>
<dbReference type="PANTHER" id="PTHR11439:SF495">
    <property type="entry name" value="REVERSE TRANSCRIPTASE, RNA-DEPENDENT DNA POLYMERASE-RELATED"/>
    <property type="match status" value="1"/>
</dbReference>
<proteinExistence type="predicted"/>
<gene>
    <name evidence="4" type="ORF">Tci_010512</name>
</gene>
<dbReference type="SUPFAM" id="SSF56672">
    <property type="entry name" value="DNA/RNA polymerases"/>
    <property type="match status" value="1"/>
</dbReference>
<feature type="compositionally biased region" description="Acidic residues" evidence="1">
    <location>
        <begin position="108"/>
        <end position="122"/>
    </location>
</feature>
<sequence>MEIWSGHPSDCGMLRIFGCVAYLHDKQGKLEPRVVKYVLLGYPKGVKEYILYRLDDESPKIVTSKNMVFNESVKYNDTLRDSSAGDKSVEELQVEVELQRLNNHMPEEDQTDQEDGDDEDGGDQATDQPPDLTDYYLVRERDPWKRTKPLRIDNGKSVKMPLGGNFKLSLKDYPVRDCDVERMSKVPYANAVKSLMYLMVCTRADIAYAGCVVSWKATLQHVVALSTTEAEYMALTEAVKEAIWLMGLLEEEVLEEKTVKVLKVGTKHNVADALMKVLSYNELKIMGGFERAFAKLFYQDVQTFTCSMLLNLDQLERQLDKEEFQETGSMDAFRHMEFIQASIQERAKHKRDYDRRMNDKMMQSKRVDTKFAKPSILGKPVLHPPRNQSVVRQPNTFKSERPNFSKPRFYSQVDVNGVLSKPVTPHYLPKVKEFVLAKPHHVIAPSSSRNSQEKSYGSNDMAHNHYLEEARKKTQERNRNLKFSVKHTTNLQNTTNGSKQKPRSNNQTSRSLPISKSSYEMSNDVPLVDHSKNSSSFSDSKNFVCSTCQKCIFNANHVACLTKFLKEVNSRIKVSSPKTRKNIKLVEKKNNVIKPKRWISKEYMISPNRSSTVHEKPNTPRSCLRQEEEIDFKESFAPVARIEAIRIFVANATHKNMTIYQMDVKMAFLNGELKEEALYGVKQAPRAWYDMLSSFLISQHLSKGAVDPTLFIRQARNDLLLVQIYVDDIIFASTNTAMCNEFANQMTTKFKMLMMGQMSFFLGLQISKSPRGIFINQSKYAFEIVKKYGMHTTDSVDTPMVEKRKLDEDLQGKPVNATLYRGMIGSIMYLTSSRPDLIYAVCLCARYQAKPTEKHLQAMKRIFRYLKGTINTGLWYLKDTDMSLTAYANADHAEC</sequence>
<feature type="compositionally biased region" description="Polar residues" evidence="1">
    <location>
        <begin position="486"/>
        <end position="520"/>
    </location>
</feature>
<dbReference type="AlphaFoldDB" id="A0A6L2JSF0"/>
<reference evidence="4" key="1">
    <citation type="journal article" date="2019" name="Sci. Rep.">
        <title>Draft genome of Tanacetum cinerariifolium, the natural source of mosquito coil.</title>
        <authorList>
            <person name="Yamashiro T."/>
            <person name="Shiraishi A."/>
            <person name="Satake H."/>
            <person name="Nakayama K."/>
        </authorList>
    </citation>
    <scope>NUCLEOTIDE SEQUENCE</scope>
</reference>
<dbReference type="InterPro" id="IPR013103">
    <property type="entry name" value="RVT_2"/>
</dbReference>
<dbReference type="Pfam" id="PF25597">
    <property type="entry name" value="SH3_retrovirus"/>
    <property type="match status" value="1"/>
</dbReference>
<evidence type="ECO:0000259" key="2">
    <source>
        <dbReference type="Pfam" id="PF07727"/>
    </source>
</evidence>
<dbReference type="InterPro" id="IPR043502">
    <property type="entry name" value="DNA/RNA_pol_sf"/>
</dbReference>
<feature type="domain" description="Reverse transcriptase Ty1/copia-type" evidence="2">
    <location>
        <begin position="676"/>
        <end position="801"/>
    </location>
</feature>
<name>A0A6L2JSF0_TANCI</name>
<protein>
    <submittedName>
        <fullName evidence="4">Retrovirus-related Pol polyprotein from transposon TNT 1-94</fullName>
    </submittedName>
</protein>
<dbReference type="Pfam" id="PF07727">
    <property type="entry name" value="RVT_2"/>
    <property type="match status" value="1"/>
</dbReference>
<dbReference type="PANTHER" id="PTHR11439">
    <property type="entry name" value="GAG-POL-RELATED RETROTRANSPOSON"/>
    <property type="match status" value="1"/>
</dbReference>
<dbReference type="CDD" id="cd09272">
    <property type="entry name" value="RNase_HI_RT_Ty1"/>
    <property type="match status" value="1"/>
</dbReference>
<evidence type="ECO:0000259" key="3">
    <source>
        <dbReference type="Pfam" id="PF25597"/>
    </source>
</evidence>
<feature type="domain" description="Retroviral polymerase SH3-like" evidence="3">
    <location>
        <begin position="19"/>
        <end position="78"/>
    </location>
</feature>
<organism evidence="4">
    <name type="scientific">Tanacetum cinerariifolium</name>
    <name type="common">Dalmatian daisy</name>
    <name type="synonym">Chrysanthemum cinerariifolium</name>
    <dbReference type="NCBI Taxonomy" id="118510"/>
    <lineage>
        <taxon>Eukaryota</taxon>
        <taxon>Viridiplantae</taxon>
        <taxon>Streptophyta</taxon>
        <taxon>Embryophyta</taxon>
        <taxon>Tracheophyta</taxon>
        <taxon>Spermatophyta</taxon>
        <taxon>Magnoliopsida</taxon>
        <taxon>eudicotyledons</taxon>
        <taxon>Gunneridae</taxon>
        <taxon>Pentapetalae</taxon>
        <taxon>asterids</taxon>
        <taxon>campanulids</taxon>
        <taxon>Asterales</taxon>
        <taxon>Asteraceae</taxon>
        <taxon>Asteroideae</taxon>
        <taxon>Anthemideae</taxon>
        <taxon>Anthemidinae</taxon>
        <taxon>Tanacetum</taxon>
    </lineage>
</organism>
<evidence type="ECO:0000256" key="1">
    <source>
        <dbReference type="SAM" id="MobiDB-lite"/>
    </source>
</evidence>
<evidence type="ECO:0000313" key="4">
    <source>
        <dbReference type="EMBL" id="GEU38534.1"/>
    </source>
</evidence>
<comment type="caution">
    <text evidence="4">The sequence shown here is derived from an EMBL/GenBank/DDBJ whole genome shotgun (WGS) entry which is preliminary data.</text>
</comment>
<feature type="region of interest" description="Disordered" evidence="1">
    <location>
        <begin position="100"/>
        <end position="133"/>
    </location>
</feature>
<dbReference type="InterPro" id="IPR057670">
    <property type="entry name" value="SH3_retrovirus"/>
</dbReference>